<name>A0A9P0NGU4_APHGO</name>
<accession>A0A9P0NGU4</accession>
<organism evidence="2 3">
    <name type="scientific">Aphis gossypii</name>
    <name type="common">Cotton aphid</name>
    <dbReference type="NCBI Taxonomy" id="80765"/>
    <lineage>
        <taxon>Eukaryota</taxon>
        <taxon>Metazoa</taxon>
        <taxon>Ecdysozoa</taxon>
        <taxon>Arthropoda</taxon>
        <taxon>Hexapoda</taxon>
        <taxon>Insecta</taxon>
        <taxon>Pterygota</taxon>
        <taxon>Neoptera</taxon>
        <taxon>Paraneoptera</taxon>
        <taxon>Hemiptera</taxon>
        <taxon>Sternorrhyncha</taxon>
        <taxon>Aphidomorpha</taxon>
        <taxon>Aphidoidea</taxon>
        <taxon>Aphididae</taxon>
        <taxon>Aphidini</taxon>
        <taxon>Aphis</taxon>
        <taxon>Aphis</taxon>
    </lineage>
</organism>
<dbReference type="AlphaFoldDB" id="A0A9P0NGU4"/>
<protein>
    <submittedName>
        <fullName evidence="2">Uncharacterized protein</fullName>
    </submittedName>
</protein>
<keyword evidence="1" id="KW-0472">Membrane</keyword>
<keyword evidence="3" id="KW-1185">Reference proteome</keyword>
<reference evidence="2" key="2">
    <citation type="submission" date="2022-10" db="EMBL/GenBank/DDBJ databases">
        <authorList>
            <consortium name="ENA_rothamsted_submissions"/>
            <consortium name="culmorum"/>
            <person name="King R."/>
        </authorList>
    </citation>
    <scope>NUCLEOTIDE SEQUENCE</scope>
</reference>
<evidence type="ECO:0000313" key="3">
    <source>
        <dbReference type="Proteomes" id="UP001154329"/>
    </source>
</evidence>
<reference evidence="2" key="1">
    <citation type="submission" date="2022-02" db="EMBL/GenBank/DDBJ databases">
        <authorList>
            <person name="King R."/>
        </authorList>
    </citation>
    <scope>NUCLEOTIDE SEQUENCE</scope>
</reference>
<dbReference type="OrthoDB" id="8188129at2759"/>
<keyword evidence="1" id="KW-0812">Transmembrane</keyword>
<feature type="transmembrane region" description="Helical" evidence="1">
    <location>
        <begin position="35"/>
        <end position="57"/>
    </location>
</feature>
<dbReference type="Proteomes" id="UP001154329">
    <property type="component" value="Chromosome 1"/>
</dbReference>
<proteinExistence type="predicted"/>
<dbReference type="EMBL" id="OU899034">
    <property type="protein sequence ID" value="CAH1715071.1"/>
    <property type="molecule type" value="Genomic_DNA"/>
</dbReference>
<evidence type="ECO:0000313" key="2">
    <source>
        <dbReference type="EMBL" id="CAH1715071.1"/>
    </source>
</evidence>
<sequence length="187" mass="19528">MSTSQSDSGFPAGIDHQNKKFTTIIIYPTVTPEKIIIPMVSCILGFPLLALMVICCLRRRAKLARDRDRRRNLGFARACTSDQGVISLARFSPMHKIGVYLAAGANASGGALPSPLSSGGRNHPLRSESRSYASCDLDPVMEERSDMDNSCGSITGGVGPMAAAEAVAGDGVISGGGAVEALVCPDS</sequence>
<evidence type="ECO:0000256" key="1">
    <source>
        <dbReference type="SAM" id="Phobius"/>
    </source>
</evidence>
<keyword evidence="1" id="KW-1133">Transmembrane helix</keyword>
<gene>
    <name evidence="2" type="ORF">APHIGO_LOCUS3033</name>
</gene>